<dbReference type="AlphaFoldDB" id="M1N1E3"/>
<dbReference type="Gene3D" id="3.30.1390.10">
    <property type="match status" value="1"/>
</dbReference>
<evidence type="ECO:0000313" key="2">
    <source>
        <dbReference type="EMBL" id="AGF73744.1"/>
    </source>
</evidence>
<evidence type="ECO:0008006" key="4">
    <source>
        <dbReference type="Google" id="ProtNLM"/>
    </source>
</evidence>
<dbReference type="InterPro" id="IPR014719">
    <property type="entry name" value="Ribosomal_bL12_C/ClpS-like"/>
</dbReference>
<protein>
    <recommendedName>
        <fullName evidence="4">Ribosomal protein L7/L12 C-terminal domain-containing protein</fullName>
    </recommendedName>
</protein>
<dbReference type="PATRIC" id="fig|1121362.3.peg.2794"/>
<dbReference type="STRING" id="1121362.A605_13740"/>
<gene>
    <name evidence="2" type="ORF">A605_13740</name>
</gene>
<evidence type="ECO:0000313" key="3">
    <source>
        <dbReference type="Proteomes" id="UP000011723"/>
    </source>
</evidence>
<dbReference type="HOGENOM" id="CLU_167427_3_0_11"/>
<keyword evidence="1" id="KW-0175">Coiled coil</keyword>
<dbReference type="KEGG" id="chn:A605_13740"/>
<dbReference type="eggNOG" id="ENOG5031VSV">
    <property type="taxonomic scope" value="Bacteria"/>
</dbReference>
<evidence type="ECO:0000256" key="1">
    <source>
        <dbReference type="SAM" id="Coils"/>
    </source>
</evidence>
<organism evidence="2 3">
    <name type="scientific">Corynebacterium halotolerans YIM 70093 = DSM 44683</name>
    <dbReference type="NCBI Taxonomy" id="1121362"/>
    <lineage>
        <taxon>Bacteria</taxon>
        <taxon>Bacillati</taxon>
        <taxon>Actinomycetota</taxon>
        <taxon>Actinomycetes</taxon>
        <taxon>Mycobacteriales</taxon>
        <taxon>Corynebacteriaceae</taxon>
        <taxon>Corynebacterium</taxon>
    </lineage>
</organism>
<feature type="coiled-coil region" evidence="1">
    <location>
        <begin position="12"/>
        <end position="39"/>
    </location>
</feature>
<dbReference type="EMBL" id="CP003697">
    <property type="protein sequence ID" value="AGF73744.1"/>
    <property type="molecule type" value="Genomic_DNA"/>
</dbReference>
<dbReference type="RefSeq" id="WP_015402158.1">
    <property type="nucleotide sequence ID" value="NC_020302.1"/>
</dbReference>
<accession>M1N1E3</accession>
<proteinExistence type="predicted"/>
<dbReference type="OrthoDB" id="3298842at2"/>
<name>M1N1E3_9CORY</name>
<sequence>MFFHNAHDRDHLAHLEGRIHRLEATVSRQQQIIAELARRADLPPLEPRDLTPEDTLPDEVRALLDRGREIAAIKRYRELTGAGLRAAKETIDRAQGKG</sequence>
<keyword evidence="3" id="KW-1185">Reference proteome</keyword>
<reference evidence="2 3" key="1">
    <citation type="journal article" date="2012" name="Stand. Genomic Sci.">
        <title>Genome sequence of the halotolerant bacterium Corynebacterium halotolerans type strain YIM 70093(T) (= DSM 44683(T)).</title>
        <authorList>
            <person name="Ruckert C."/>
            <person name="Albersmeier A."/>
            <person name="Al-Dilaimi A."/>
            <person name="Niehaus K."/>
            <person name="Szczepanowski R."/>
            <person name="Kalinowski J."/>
        </authorList>
    </citation>
    <scope>NUCLEOTIDE SEQUENCE [LARGE SCALE GENOMIC DNA]</scope>
    <source>
        <strain evidence="2">YIM 70093</strain>
    </source>
</reference>
<dbReference type="Proteomes" id="UP000011723">
    <property type="component" value="Chromosome"/>
</dbReference>